<keyword evidence="2" id="KW-1185">Reference proteome</keyword>
<dbReference type="AlphaFoldDB" id="A0A6A5VLP8"/>
<evidence type="ECO:0000313" key="1">
    <source>
        <dbReference type="EMBL" id="KAF1978181.1"/>
    </source>
</evidence>
<dbReference type="OrthoDB" id="3794691at2759"/>
<gene>
    <name evidence="1" type="ORF">BU23DRAFT_564441</name>
</gene>
<dbReference type="EMBL" id="ML976661">
    <property type="protein sequence ID" value="KAF1978181.1"/>
    <property type="molecule type" value="Genomic_DNA"/>
</dbReference>
<organism evidence="1 2">
    <name type="scientific">Bimuria novae-zelandiae CBS 107.79</name>
    <dbReference type="NCBI Taxonomy" id="1447943"/>
    <lineage>
        <taxon>Eukaryota</taxon>
        <taxon>Fungi</taxon>
        <taxon>Dikarya</taxon>
        <taxon>Ascomycota</taxon>
        <taxon>Pezizomycotina</taxon>
        <taxon>Dothideomycetes</taxon>
        <taxon>Pleosporomycetidae</taxon>
        <taxon>Pleosporales</taxon>
        <taxon>Massarineae</taxon>
        <taxon>Didymosphaeriaceae</taxon>
        <taxon>Bimuria</taxon>
    </lineage>
</organism>
<proteinExistence type="predicted"/>
<sequence>MAPHGEDAGATKIASLELVLRQSPEKDFLSFRNKSDPSGPTPYHEARRDGNVLRYLPRELRDIIYGYYIEIEGSKAIRNPEKDYEPAPLVRTSKQIACTFVTEDYASNGYEGLLVPCFGKIKRFIAFENVIKISVPSMSLFERARLNDRYTSFDWDQADAELRKYNFNELLGCKQLCSVHIHVDLSYESAESSAVNLSGKDFTTFAGLDLRSQDIHERLDPQV</sequence>
<dbReference type="Proteomes" id="UP000800036">
    <property type="component" value="Unassembled WGS sequence"/>
</dbReference>
<reference evidence="1" key="1">
    <citation type="journal article" date="2020" name="Stud. Mycol.">
        <title>101 Dothideomycetes genomes: a test case for predicting lifestyles and emergence of pathogens.</title>
        <authorList>
            <person name="Haridas S."/>
            <person name="Albert R."/>
            <person name="Binder M."/>
            <person name="Bloem J."/>
            <person name="Labutti K."/>
            <person name="Salamov A."/>
            <person name="Andreopoulos B."/>
            <person name="Baker S."/>
            <person name="Barry K."/>
            <person name="Bills G."/>
            <person name="Bluhm B."/>
            <person name="Cannon C."/>
            <person name="Castanera R."/>
            <person name="Culley D."/>
            <person name="Daum C."/>
            <person name="Ezra D."/>
            <person name="Gonzalez J."/>
            <person name="Henrissat B."/>
            <person name="Kuo A."/>
            <person name="Liang C."/>
            <person name="Lipzen A."/>
            <person name="Lutzoni F."/>
            <person name="Magnuson J."/>
            <person name="Mondo S."/>
            <person name="Nolan M."/>
            <person name="Ohm R."/>
            <person name="Pangilinan J."/>
            <person name="Park H.-J."/>
            <person name="Ramirez L."/>
            <person name="Alfaro M."/>
            <person name="Sun H."/>
            <person name="Tritt A."/>
            <person name="Yoshinaga Y."/>
            <person name="Zwiers L.-H."/>
            <person name="Turgeon B."/>
            <person name="Goodwin S."/>
            <person name="Spatafora J."/>
            <person name="Crous P."/>
            <person name="Grigoriev I."/>
        </authorList>
    </citation>
    <scope>NUCLEOTIDE SEQUENCE</scope>
    <source>
        <strain evidence="1">CBS 107.79</strain>
    </source>
</reference>
<evidence type="ECO:0000313" key="2">
    <source>
        <dbReference type="Proteomes" id="UP000800036"/>
    </source>
</evidence>
<name>A0A6A5VLP8_9PLEO</name>
<accession>A0A6A5VLP8</accession>
<protein>
    <submittedName>
        <fullName evidence="1">Uncharacterized protein</fullName>
    </submittedName>
</protein>